<keyword evidence="5 6" id="KW-0326">Glycosidase</keyword>
<dbReference type="Gene3D" id="3.20.20.300">
    <property type="entry name" value="Glycoside hydrolase, family 3, N-terminal domain"/>
    <property type="match status" value="1"/>
</dbReference>
<evidence type="ECO:0000259" key="9">
    <source>
        <dbReference type="Pfam" id="PF01915"/>
    </source>
</evidence>
<evidence type="ECO:0000313" key="12">
    <source>
        <dbReference type="EMBL" id="TFJ92474.1"/>
    </source>
</evidence>
<dbReference type="GO" id="GO:0005975">
    <property type="term" value="P:carbohydrate metabolic process"/>
    <property type="evidence" value="ECO:0007669"/>
    <property type="project" value="InterPro"/>
</dbReference>
<dbReference type="GO" id="GO:0004563">
    <property type="term" value="F:beta-N-acetylhexosaminidase activity"/>
    <property type="evidence" value="ECO:0007669"/>
    <property type="project" value="UniProtKB-EC"/>
</dbReference>
<comment type="catalytic activity">
    <reaction evidence="1">
        <text>Hydrolysis of terminal non-reducing N-acetyl-D-hexosamine residues in N-acetyl-beta-D-hexosaminides.</text>
        <dbReference type="EC" id="3.2.1.52"/>
    </reaction>
</comment>
<dbReference type="EC" id="3.2.1.52" evidence="3"/>
<keyword evidence="13" id="KW-1185">Reference proteome</keyword>
<dbReference type="PRINTS" id="PR00133">
    <property type="entry name" value="GLHYDRLASE3"/>
</dbReference>
<evidence type="ECO:0000259" key="8">
    <source>
        <dbReference type="Pfam" id="PF00933"/>
    </source>
</evidence>
<dbReference type="PROSITE" id="PS00775">
    <property type="entry name" value="GLYCOSYL_HYDROL_F3"/>
    <property type="match status" value="1"/>
</dbReference>
<dbReference type="OrthoDB" id="9805821at2"/>
<dbReference type="PANTHER" id="PTHR30480">
    <property type="entry name" value="BETA-HEXOSAMINIDASE-RELATED"/>
    <property type="match status" value="1"/>
</dbReference>
<dbReference type="GO" id="GO:0009254">
    <property type="term" value="P:peptidoglycan turnover"/>
    <property type="evidence" value="ECO:0007669"/>
    <property type="project" value="TreeGrafter"/>
</dbReference>
<accession>A0A4Y9ADJ9</accession>
<feature type="domain" description="FIMAH" evidence="11">
    <location>
        <begin position="602"/>
        <end position="682"/>
    </location>
</feature>
<dbReference type="InterPro" id="IPR019800">
    <property type="entry name" value="Glyco_hydro_3_AS"/>
</dbReference>
<dbReference type="SUPFAM" id="SSF51445">
    <property type="entry name" value="(Trans)glycosidases"/>
    <property type="match status" value="1"/>
</dbReference>
<dbReference type="InterPro" id="IPR054470">
    <property type="entry name" value="FIMAH_dom"/>
</dbReference>
<dbReference type="PANTHER" id="PTHR30480:SF13">
    <property type="entry name" value="BETA-HEXOSAMINIDASE"/>
    <property type="match status" value="1"/>
</dbReference>
<evidence type="ECO:0000256" key="4">
    <source>
        <dbReference type="ARBA" id="ARBA00022801"/>
    </source>
</evidence>
<evidence type="ECO:0000256" key="7">
    <source>
        <dbReference type="SAM" id="SignalP"/>
    </source>
</evidence>
<feature type="domain" description="Peptidase M28" evidence="10">
    <location>
        <begin position="757"/>
        <end position="947"/>
    </location>
</feature>
<name>A0A4Y9ADJ9_9BACI</name>
<dbReference type="Pfam" id="PF04389">
    <property type="entry name" value="Peptidase_M28"/>
    <property type="match status" value="1"/>
</dbReference>
<dbReference type="InterPro" id="IPR036962">
    <property type="entry name" value="Glyco_hydro_3_N_sf"/>
</dbReference>
<dbReference type="Gene3D" id="3.40.630.10">
    <property type="entry name" value="Zn peptidases"/>
    <property type="match status" value="1"/>
</dbReference>
<comment type="caution">
    <text evidence="12">The sequence shown here is derived from an EMBL/GenBank/DDBJ whole genome shotgun (WGS) entry which is preliminary data.</text>
</comment>
<dbReference type="Pfam" id="PF00933">
    <property type="entry name" value="Glyco_hydro_3"/>
    <property type="match status" value="1"/>
</dbReference>
<evidence type="ECO:0000256" key="3">
    <source>
        <dbReference type="ARBA" id="ARBA00012663"/>
    </source>
</evidence>
<feature type="signal peptide" evidence="7">
    <location>
        <begin position="1"/>
        <end position="26"/>
    </location>
</feature>
<sequence>MTKWIRRLSYMFVFVLFLTIPMSAFAEIPLSQKDQNSADPLNDADRQKVQQTIAQMTPEEKIGQLVMPSTHDNDQNMPNEDTKELIQDYKAGSVIIYGNRDARTTAEYNNQLQEWAEETSMGIPLFSTADLEYGVNQHVTDATAFPRQMGIAATRDLEAAKAMASVAAEEMKATGFNWNYSPLADVNTNPNNPVIGVRSFGENTELVSDMTVAQVEGYQENGVLSTPKHFPGHGDTSGDSHLDLPAVTYDRETLEEVHLPPFQAAIDAGAESIMTSHVIIEAIDPELPATLSEDVLTGLLREDMGFDGLIVTDAMSMQAIKDNWGAGEAAVMTIQAGADIVMATGSLDEQKETFDTLLAAYESGELSQERVDESLNRILATKVRYGLSNHRYVEPEEATNVVNTESHKELAESMAQDSVTLVKNDDTLPFDSESNESTLVVGPEIYNQSYYIEDIANAVQAKTNGEVEHYVTPEDPSDSDIADAVQQAEQADRIIVPTFSASELPEGQSQLVKALGETEKPVASVSLGLPYDIKAYPDVDAHIATYAIERWGSAVPVSWEAAVDVIFGANPGGKLPVTIDGHYEFGHGKNYEEEADPPESAEDIKALVEHLEDEGAFAGEMAPRALKRHLDAVSHYEGQEIEEKVIKHMQGFKALLDHQQTNELISAEAHNLLQSQADTLIEKWEAFAFNSEQVMADIEHLSVGIGPRPPGSDAEQEASEYIKGELDKMGYSAATQTFDIPGGEQSQNVMAVKEAEGVENPEIVYATAHYDSVPGSPGANDNGSGTASLLELAKIMKGKPANKEIRFVFFGAEEAGLLGSQYYVSQLSDDEIDRSAANFNLDMVGTAWEPGSQLHVTTVDGESNAVWSSVDSAAEKLGLDDDRLTLHQLGRSDHVWFHQEGIDAALFIWMEPGTEPGQAGIAPWYHSPGDTIDRVSPEKIQMVGDLIDSAVSDMALEQEQQTEDIAS</sequence>
<keyword evidence="7" id="KW-0732">Signal</keyword>
<reference evidence="12 13" key="1">
    <citation type="submission" date="2019-03" db="EMBL/GenBank/DDBJ databases">
        <title>Genome sequence of Lentibacillus salicampi ATCC BAA-719.</title>
        <authorList>
            <person name="Maclea K.S."/>
            <person name="Simoes Junior M."/>
        </authorList>
    </citation>
    <scope>NUCLEOTIDE SEQUENCE [LARGE SCALE GENOMIC DNA]</scope>
    <source>
        <strain evidence="12 13">ATCC BAA-719</strain>
    </source>
</reference>
<dbReference type="InterPro" id="IPR007484">
    <property type="entry name" value="Peptidase_M28"/>
</dbReference>
<dbReference type="RefSeq" id="WP_135110446.1">
    <property type="nucleotide sequence ID" value="NZ_SRHY01000021.1"/>
</dbReference>
<dbReference type="InterPro" id="IPR036881">
    <property type="entry name" value="Glyco_hydro_3_C_sf"/>
</dbReference>
<dbReference type="SUPFAM" id="SSF52279">
    <property type="entry name" value="Beta-D-glucan exohydrolase, C-terminal domain"/>
    <property type="match status" value="1"/>
</dbReference>
<gene>
    <name evidence="12" type="ORF">E4U82_12110</name>
</gene>
<dbReference type="Pfam" id="PF01915">
    <property type="entry name" value="Glyco_hydro_3_C"/>
    <property type="match status" value="1"/>
</dbReference>
<evidence type="ECO:0000259" key="11">
    <source>
        <dbReference type="Pfam" id="PF22888"/>
    </source>
</evidence>
<dbReference type="Pfam" id="PF22888">
    <property type="entry name" value="FIMAH"/>
    <property type="match status" value="1"/>
</dbReference>
<dbReference type="InterPro" id="IPR050226">
    <property type="entry name" value="NagZ_Beta-hexosaminidase"/>
</dbReference>
<dbReference type="Gene3D" id="3.40.50.1700">
    <property type="entry name" value="Glycoside hydrolase family 3 C-terminal domain"/>
    <property type="match status" value="1"/>
</dbReference>
<dbReference type="InterPro" id="IPR017853">
    <property type="entry name" value="GH"/>
</dbReference>
<feature type="chain" id="PRO_5021488764" description="beta-N-acetylhexosaminidase" evidence="7">
    <location>
        <begin position="27"/>
        <end position="967"/>
    </location>
</feature>
<evidence type="ECO:0000256" key="1">
    <source>
        <dbReference type="ARBA" id="ARBA00001231"/>
    </source>
</evidence>
<dbReference type="InterPro" id="IPR001764">
    <property type="entry name" value="Glyco_hydro_3_N"/>
</dbReference>
<evidence type="ECO:0000256" key="6">
    <source>
        <dbReference type="RuleBase" id="RU361161"/>
    </source>
</evidence>
<evidence type="ECO:0000313" key="13">
    <source>
        <dbReference type="Proteomes" id="UP000298484"/>
    </source>
</evidence>
<evidence type="ECO:0000259" key="10">
    <source>
        <dbReference type="Pfam" id="PF04389"/>
    </source>
</evidence>
<feature type="domain" description="Glycoside hydrolase family 3 N-terminal" evidence="8">
    <location>
        <begin position="59"/>
        <end position="379"/>
    </location>
</feature>
<keyword evidence="4 6" id="KW-0378">Hydrolase</keyword>
<dbReference type="EMBL" id="SRHY01000021">
    <property type="protein sequence ID" value="TFJ92474.1"/>
    <property type="molecule type" value="Genomic_DNA"/>
</dbReference>
<dbReference type="InterPro" id="IPR002772">
    <property type="entry name" value="Glyco_hydro_3_C"/>
</dbReference>
<dbReference type="Proteomes" id="UP000298484">
    <property type="component" value="Unassembled WGS sequence"/>
</dbReference>
<feature type="domain" description="Glycoside hydrolase family 3 C-terminal" evidence="9">
    <location>
        <begin position="419"/>
        <end position="584"/>
    </location>
</feature>
<dbReference type="SUPFAM" id="SSF53187">
    <property type="entry name" value="Zn-dependent exopeptidases"/>
    <property type="match status" value="1"/>
</dbReference>
<evidence type="ECO:0000256" key="2">
    <source>
        <dbReference type="ARBA" id="ARBA00005336"/>
    </source>
</evidence>
<comment type="similarity">
    <text evidence="2 6">Belongs to the glycosyl hydrolase 3 family.</text>
</comment>
<proteinExistence type="inferred from homology"/>
<protein>
    <recommendedName>
        <fullName evidence="3">beta-N-acetylhexosaminidase</fullName>
        <ecNumber evidence="3">3.2.1.52</ecNumber>
    </recommendedName>
</protein>
<evidence type="ECO:0000256" key="5">
    <source>
        <dbReference type="ARBA" id="ARBA00023295"/>
    </source>
</evidence>
<dbReference type="AlphaFoldDB" id="A0A4Y9ADJ9"/>
<organism evidence="12 13">
    <name type="scientific">Lentibacillus salicampi</name>
    <dbReference type="NCBI Taxonomy" id="175306"/>
    <lineage>
        <taxon>Bacteria</taxon>
        <taxon>Bacillati</taxon>
        <taxon>Bacillota</taxon>
        <taxon>Bacilli</taxon>
        <taxon>Bacillales</taxon>
        <taxon>Bacillaceae</taxon>
        <taxon>Lentibacillus</taxon>
    </lineage>
</organism>